<dbReference type="Pfam" id="PF11363">
    <property type="entry name" value="DUF3164"/>
    <property type="match status" value="1"/>
</dbReference>
<gene>
    <name evidence="1" type="ORF">P0082_00975</name>
</gene>
<name>A0ABY8MHZ2_9SPIO</name>
<dbReference type="Proteomes" id="UP001228690">
    <property type="component" value="Chromosome"/>
</dbReference>
<organism evidence="1 2">
    <name type="scientific">Candidatus Haliotispira prima</name>
    <dbReference type="NCBI Taxonomy" id="3034016"/>
    <lineage>
        <taxon>Bacteria</taxon>
        <taxon>Pseudomonadati</taxon>
        <taxon>Spirochaetota</taxon>
        <taxon>Spirochaetia</taxon>
        <taxon>Spirochaetales</taxon>
        <taxon>Spirochaetaceae</taxon>
        <taxon>Candidatus Haliotispira</taxon>
    </lineage>
</organism>
<protein>
    <submittedName>
        <fullName evidence="1">DUF3164 family protein</fullName>
    </submittedName>
</protein>
<dbReference type="RefSeq" id="WP_326927644.1">
    <property type="nucleotide sequence ID" value="NZ_CP123443.1"/>
</dbReference>
<sequence length="213" mass="24465">MANNFQLPEVKKELNGEMYMKDGAGNLCPLSNIKEVDLFRDELVQDLMLRAINVQEQLRSFKRLVLDNLHSFVELSAEKYGAKIGGKKGNVQFLSFDQTLKICIHVQEKLAFDERLQAAKILIDECLSDWSQNANTNLQVLITDAFKVNKQGRIDTRRILSLRKLEIHDPRWHRAMEAIGESLSVQHSKEYVRFYIADEQGQYEPVSLDIAGL</sequence>
<dbReference type="EMBL" id="CP123443">
    <property type="protein sequence ID" value="WGK69461.1"/>
    <property type="molecule type" value="Genomic_DNA"/>
</dbReference>
<accession>A0ABY8MHZ2</accession>
<reference evidence="1 2" key="1">
    <citation type="submission" date="2023-04" db="EMBL/GenBank/DDBJ databases">
        <title>Spirochaete genome identified in red abalone sample constitutes a novel genus.</title>
        <authorList>
            <person name="Sharma S.P."/>
            <person name="Purcell C.M."/>
            <person name="Hyde J.R."/>
            <person name="Severin A.J."/>
        </authorList>
    </citation>
    <scope>NUCLEOTIDE SEQUENCE [LARGE SCALE GENOMIC DNA]</scope>
    <source>
        <strain evidence="1 2">SP-2023</strain>
    </source>
</reference>
<evidence type="ECO:0000313" key="2">
    <source>
        <dbReference type="Proteomes" id="UP001228690"/>
    </source>
</evidence>
<proteinExistence type="predicted"/>
<dbReference type="InterPro" id="IPR021505">
    <property type="entry name" value="Phage_B3_Orf6"/>
</dbReference>
<evidence type="ECO:0000313" key="1">
    <source>
        <dbReference type="EMBL" id="WGK69461.1"/>
    </source>
</evidence>
<keyword evidence="2" id="KW-1185">Reference proteome</keyword>